<dbReference type="RefSeq" id="WP_127163816.1">
    <property type="nucleotide sequence ID" value="NZ_CP029822.1"/>
</dbReference>
<comment type="similarity">
    <text evidence="2">Belongs to the VgrG protein family.</text>
</comment>
<dbReference type="PANTHER" id="PTHR32305:SF15">
    <property type="entry name" value="PROTEIN RHSA-RELATED"/>
    <property type="match status" value="1"/>
</dbReference>
<dbReference type="AlphaFoldDB" id="A0A3Q9JJL8"/>
<organism evidence="8 9">
    <name type="scientific">Entomomonas moraniae</name>
    <dbReference type="NCBI Taxonomy" id="2213226"/>
    <lineage>
        <taxon>Bacteria</taxon>
        <taxon>Pseudomonadati</taxon>
        <taxon>Pseudomonadota</taxon>
        <taxon>Gammaproteobacteria</taxon>
        <taxon>Pseudomonadales</taxon>
        <taxon>Pseudomonadaceae</taxon>
        <taxon>Entomomonas</taxon>
    </lineage>
</organism>
<sequence length="872" mass="97580">MKYKKVVQGFMMFNHANETIFSLDVEGMPTTGLQVLAFDGVESLNAEYAFEITLVNKNLRFDVTKLLSQAAYLAFTPDKKQGVHGVIQAVKRNAIGNDYAAFKVLLMPSFTHLRKRVNNRAFVGKTVPEIITTIFKEHGLLETQHFEFKFKDKTVYTPREFCCQYNESDAHYILRLCEECGIAIHYEFTQTSHKMILSDAQPFFKDLPSPLTYRADTGFVADEPVLKRFDLGLASTATFASERNYNFKNTHKPEKTNQGNQHTKANQAIEPTLEHYHFPGRLIDESTASYQAKLSMERIKANHVLAEAYGDIPTLHSGLCFTLEDYPRLDTLSSDEPWLIQQIKHQGRQPQVLEALGSSDSSKQSLELTLLPKYFKHPLAEELQFPSEDINQGYRNCLVATPKNVPYRPERLHFKHKVLGAQTAVVTGPADEEIYCDEYGRVKVQFHWDRLGQYNEHSSHWIRVANIWAHDRYGGIEIPRIGMEVMIDFIEGDIDNPIIRGAVHNGVNKVPYDLPGIKTQSTLKSKEYKGGGYNEVLLDDTTGEVKTQIHSTPGTSQLNLGYLTHPRKSDGGGEARGKGFELRTDEHGAIRAGKGIYVSANERGGAKETQLDLKEAIEQLEFALNLARNLATAAKSSEVNPTDIDKQQEQFQQVYKDLAKPGILTSAPEGIAMVTPKTAQMSAQENLTFTSGEHTDFTAQKELRVSAGKAINIFSNDEEIKLATNKGPIKVQAQNNNIELFANKNFKILSSNDRIEVAAEKEILLTSGGAYIKISGGNIYLHAPGMIEHKAAEHPHSGPASMDYSFKSYDPGNGEMFVLKDDEGNPVSNYAYKVVREDGQIFRGVTNAKGETVRVQSGPQKLKLNLFEDDGQ</sequence>
<evidence type="ECO:0000256" key="2">
    <source>
        <dbReference type="ARBA" id="ARBA00005558"/>
    </source>
</evidence>
<proteinExistence type="inferred from homology"/>
<evidence type="ECO:0000259" key="5">
    <source>
        <dbReference type="Pfam" id="PF04717"/>
    </source>
</evidence>
<feature type="coiled-coil region" evidence="4">
    <location>
        <begin position="606"/>
        <end position="633"/>
    </location>
</feature>
<dbReference type="Gene3D" id="2.30.110.50">
    <property type="match status" value="1"/>
</dbReference>
<dbReference type="Pfam" id="PF10106">
    <property type="entry name" value="DUF2345"/>
    <property type="match status" value="1"/>
</dbReference>
<dbReference type="Pfam" id="PF13296">
    <property type="entry name" value="T6SS_Vgr"/>
    <property type="match status" value="1"/>
</dbReference>
<dbReference type="EMBL" id="CP029822">
    <property type="protein sequence ID" value="AZS51046.1"/>
    <property type="molecule type" value="Genomic_DNA"/>
</dbReference>
<reference evidence="9" key="1">
    <citation type="submission" date="2018-06" db="EMBL/GenBank/DDBJ databases">
        <title>Complete genome of Pseudomonas insecticola strain QZS01.</title>
        <authorList>
            <person name="Wang J."/>
            <person name="Su Q."/>
        </authorList>
    </citation>
    <scope>NUCLEOTIDE SEQUENCE [LARGE SCALE GENOMIC DNA]</scope>
    <source>
        <strain evidence="9">QZS01</strain>
    </source>
</reference>
<keyword evidence="9" id="KW-1185">Reference proteome</keyword>
<evidence type="ECO:0000259" key="6">
    <source>
        <dbReference type="Pfam" id="PF10106"/>
    </source>
</evidence>
<evidence type="ECO:0000259" key="7">
    <source>
        <dbReference type="Pfam" id="PF13296"/>
    </source>
</evidence>
<name>A0A3Q9JJL8_9GAMM</name>
<dbReference type="NCBIfam" id="TIGR03361">
    <property type="entry name" value="VI_Rhs_Vgr"/>
    <property type="match status" value="1"/>
</dbReference>
<evidence type="ECO:0000313" key="9">
    <source>
        <dbReference type="Proteomes" id="UP000273143"/>
    </source>
</evidence>
<dbReference type="PANTHER" id="PTHR32305">
    <property type="match status" value="1"/>
</dbReference>
<dbReference type="InterPro" id="IPR006533">
    <property type="entry name" value="T6SS_Vgr_RhsGE"/>
</dbReference>
<dbReference type="SUPFAM" id="SSF69349">
    <property type="entry name" value="Phage fibre proteins"/>
    <property type="match status" value="1"/>
</dbReference>
<keyword evidence="4" id="KW-0175">Coiled coil</keyword>
<dbReference type="InterPro" id="IPR050708">
    <property type="entry name" value="T6SS_VgrG/RHS"/>
</dbReference>
<dbReference type="InterPro" id="IPR006531">
    <property type="entry name" value="Gp5/Vgr_OB"/>
</dbReference>
<dbReference type="InterPro" id="IPR017847">
    <property type="entry name" value="T6SS_RhsGE_Vgr_subset"/>
</dbReference>
<accession>A0A3Q9JJL8</accession>
<dbReference type="Gene3D" id="3.55.50.10">
    <property type="entry name" value="Baseplate protein-like domains"/>
    <property type="match status" value="1"/>
</dbReference>
<dbReference type="InterPro" id="IPR037026">
    <property type="entry name" value="Vgr_OB-fold_dom_sf"/>
</dbReference>
<gene>
    <name evidence="8" type="ORF">DM558_09795</name>
</gene>
<dbReference type="Gene3D" id="4.10.220.110">
    <property type="match status" value="1"/>
</dbReference>
<evidence type="ECO:0000256" key="4">
    <source>
        <dbReference type="SAM" id="Coils"/>
    </source>
</evidence>
<dbReference type="InterPro" id="IPR018769">
    <property type="entry name" value="VgrG2_DUF2345"/>
</dbReference>
<feature type="domain" description="Gp5/Type VI secretion system Vgr protein OB-fold" evidence="5">
    <location>
        <begin position="437"/>
        <end position="504"/>
    </location>
</feature>
<evidence type="ECO:0000256" key="1">
    <source>
        <dbReference type="ARBA" id="ARBA00004613"/>
    </source>
</evidence>
<dbReference type="Gene3D" id="2.40.50.230">
    <property type="entry name" value="Gp5 N-terminal domain"/>
    <property type="match status" value="1"/>
</dbReference>
<evidence type="ECO:0000256" key="3">
    <source>
        <dbReference type="ARBA" id="ARBA00022525"/>
    </source>
</evidence>
<comment type="subcellular location">
    <subcellularLocation>
        <location evidence="1">Secreted</location>
    </subcellularLocation>
</comment>
<dbReference type="InterPro" id="IPR028244">
    <property type="entry name" value="T6SS_Rhs_Vgr_dom"/>
</dbReference>
<feature type="domain" description="Putative type VI secretion system Rhs element associated Vgr" evidence="7">
    <location>
        <begin position="526"/>
        <end position="634"/>
    </location>
</feature>
<dbReference type="NCBIfam" id="TIGR01646">
    <property type="entry name" value="vgr_GE"/>
    <property type="match status" value="1"/>
</dbReference>
<dbReference type="Proteomes" id="UP000273143">
    <property type="component" value="Chromosome"/>
</dbReference>
<dbReference type="KEGG" id="emo:DM558_09795"/>
<dbReference type="Pfam" id="PF05954">
    <property type="entry name" value="Phage_GPD"/>
    <property type="match status" value="1"/>
</dbReference>
<protein>
    <submittedName>
        <fullName evidence="8">Type VI secretion system tip protein VgrG</fullName>
    </submittedName>
</protein>
<dbReference type="SUPFAM" id="SSF69255">
    <property type="entry name" value="gp5 N-terminal domain-like"/>
    <property type="match status" value="1"/>
</dbReference>
<evidence type="ECO:0000313" key="8">
    <source>
        <dbReference type="EMBL" id="AZS51046.1"/>
    </source>
</evidence>
<dbReference type="Pfam" id="PF04717">
    <property type="entry name" value="Phage_base_V"/>
    <property type="match status" value="1"/>
</dbReference>
<keyword evidence="3" id="KW-0964">Secreted</keyword>
<dbReference type="SUPFAM" id="SSF69279">
    <property type="entry name" value="Phage tail proteins"/>
    <property type="match status" value="2"/>
</dbReference>
<feature type="domain" description="DUF2345" evidence="6">
    <location>
        <begin position="655"/>
        <end position="800"/>
    </location>
</feature>